<keyword evidence="7 10" id="KW-0472">Membrane</keyword>
<feature type="transmembrane region" description="Helical" evidence="10">
    <location>
        <begin position="103"/>
        <end position="122"/>
    </location>
</feature>
<dbReference type="InterPro" id="IPR012932">
    <property type="entry name" value="VKOR"/>
</dbReference>
<protein>
    <recommendedName>
        <fullName evidence="11">Vitamin K epoxide reductase domain-containing protein</fullName>
    </recommendedName>
</protein>
<accession>A0A2W4WEP7</accession>
<comment type="caution">
    <text evidence="12">The sequence shown here is derived from an EMBL/GenBank/DDBJ whole genome shotgun (WGS) entry which is preliminary data.</text>
</comment>
<dbReference type="SMART" id="SM00756">
    <property type="entry name" value="VKc"/>
    <property type="match status" value="1"/>
</dbReference>
<evidence type="ECO:0000313" key="12">
    <source>
        <dbReference type="EMBL" id="PZO42962.1"/>
    </source>
</evidence>
<evidence type="ECO:0000256" key="10">
    <source>
        <dbReference type="SAM" id="Phobius"/>
    </source>
</evidence>
<evidence type="ECO:0000256" key="2">
    <source>
        <dbReference type="ARBA" id="ARBA00006214"/>
    </source>
</evidence>
<dbReference type="CDD" id="cd12916">
    <property type="entry name" value="VKOR_1"/>
    <property type="match status" value="1"/>
</dbReference>
<evidence type="ECO:0000256" key="8">
    <source>
        <dbReference type="ARBA" id="ARBA00023157"/>
    </source>
</evidence>
<feature type="transmembrane region" description="Helical" evidence="10">
    <location>
        <begin position="128"/>
        <end position="151"/>
    </location>
</feature>
<feature type="domain" description="Vitamin K epoxide reductase" evidence="11">
    <location>
        <begin position="12"/>
        <end position="153"/>
    </location>
</feature>
<dbReference type="Gene3D" id="1.20.1440.130">
    <property type="entry name" value="VKOR domain"/>
    <property type="match status" value="1"/>
</dbReference>
<evidence type="ECO:0000256" key="7">
    <source>
        <dbReference type="ARBA" id="ARBA00023136"/>
    </source>
</evidence>
<keyword evidence="5 10" id="KW-1133">Transmembrane helix</keyword>
<gene>
    <name evidence="12" type="ORF">DCF17_07065</name>
</gene>
<feature type="transmembrane region" description="Helical" evidence="10">
    <location>
        <begin position="56"/>
        <end position="82"/>
    </location>
</feature>
<dbReference type="PANTHER" id="PTHR34573">
    <property type="entry name" value="VKC DOMAIN-CONTAINING PROTEIN"/>
    <property type="match status" value="1"/>
</dbReference>
<name>A0A2W4WEP7_9CYAN</name>
<dbReference type="InterPro" id="IPR038354">
    <property type="entry name" value="VKOR_sf"/>
</dbReference>
<keyword evidence="4" id="KW-0874">Quinone</keyword>
<evidence type="ECO:0000256" key="6">
    <source>
        <dbReference type="ARBA" id="ARBA00023002"/>
    </source>
</evidence>
<dbReference type="Proteomes" id="UP000249081">
    <property type="component" value="Unassembled WGS sequence"/>
</dbReference>
<feature type="transmembrane region" description="Helical" evidence="10">
    <location>
        <begin position="163"/>
        <end position="183"/>
    </location>
</feature>
<dbReference type="GO" id="GO:0048038">
    <property type="term" value="F:quinone binding"/>
    <property type="evidence" value="ECO:0007669"/>
    <property type="project" value="UniProtKB-KW"/>
</dbReference>
<dbReference type="GO" id="GO:0016491">
    <property type="term" value="F:oxidoreductase activity"/>
    <property type="evidence" value="ECO:0007669"/>
    <property type="project" value="UniProtKB-KW"/>
</dbReference>
<organism evidence="12 13">
    <name type="scientific">Shackletoniella antarctica</name>
    <dbReference type="NCBI Taxonomy" id="268115"/>
    <lineage>
        <taxon>Bacteria</taxon>
        <taxon>Bacillati</taxon>
        <taxon>Cyanobacteriota</taxon>
        <taxon>Cyanophyceae</taxon>
        <taxon>Oculatellales</taxon>
        <taxon>Oculatellaceae</taxon>
        <taxon>Shackletoniella</taxon>
    </lineage>
</organism>
<dbReference type="InterPro" id="IPR044698">
    <property type="entry name" value="VKOR/LTO1"/>
</dbReference>
<keyword evidence="6" id="KW-0560">Oxidoreductase</keyword>
<dbReference type="AlphaFoldDB" id="A0A2W4WEP7"/>
<keyword evidence="8" id="KW-1015">Disulfide bond</keyword>
<evidence type="ECO:0000256" key="5">
    <source>
        <dbReference type="ARBA" id="ARBA00022989"/>
    </source>
</evidence>
<feature type="transmembrane region" description="Helical" evidence="10">
    <location>
        <begin position="17"/>
        <end position="36"/>
    </location>
</feature>
<proteinExistence type="inferred from homology"/>
<keyword evidence="3 10" id="KW-0812">Transmembrane</keyword>
<dbReference type="Gene3D" id="3.40.30.10">
    <property type="entry name" value="Glutaredoxin"/>
    <property type="match status" value="1"/>
</dbReference>
<evidence type="ECO:0000256" key="4">
    <source>
        <dbReference type="ARBA" id="ARBA00022719"/>
    </source>
</evidence>
<evidence type="ECO:0000256" key="3">
    <source>
        <dbReference type="ARBA" id="ARBA00022692"/>
    </source>
</evidence>
<dbReference type="InterPro" id="IPR036249">
    <property type="entry name" value="Thioredoxin-like_sf"/>
</dbReference>
<reference evidence="13" key="1">
    <citation type="submission" date="2018-04" db="EMBL/GenBank/DDBJ databases">
        <authorList>
            <person name="Cornet L."/>
        </authorList>
    </citation>
    <scope>NUCLEOTIDE SEQUENCE [LARGE SCALE GENOMIC DNA]</scope>
</reference>
<keyword evidence="9" id="KW-0676">Redox-active center</keyword>
<dbReference type="PANTHER" id="PTHR34573:SF1">
    <property type="entry name" value="VITAMIN K EPOXIDE REDUCTASE DOMAIN-CONTAINING PROTEIN"/>
    <property type="match status" value="1"/>
</dbReference>
<dbReference type="EMBL" id="QBMN01000036">
    <property type="protein sequence ID" value="PZO42962.1"/>
    <property type="molecule type" value="Genomic_DNA"/>
</dbReference>
<sequence length="307" mass="33386">MVHAQHPNRWIHRRSRLLLAAIATVGVVETTFLTIAKLTGGDICPTEGCDRVLNSPYATIFGLPLPLFGLLGYGLMAALSTAPLWIDPDFYKDLRQAVETRTWPFMFGLAAAMVTFSAYLMTIMVFEIHAFCIFCTASACFALTMFVITLVGHRWKDLGQQAMVGGIVALLTLLSLMAIYAPIQANPVAAPISGETGLAITTTSGPAEIALAKHLSDSGAKLYAAWWCQHCHEQKQLFGAEATALLPYLECDARGQNPQTEVCLAKSLRGFPTWEISGELYPGVQPLQRLADLSGYTGPTNFRNEDG</sequence>
<evidence type="ECO:0000256" key="1">
    <source>
        <dbReference type="ARBA" id="ARBA00004141"/>
    </source>
</evidence>
<evidence type="ECO:0000259" key="11">
    <source>
        <dbReference type="SMART" id="SM00756"/>
    </source>
</evidence>
<evidence type="ECO:0000256" key="9">
    <source>
        <dbReference type="ARBA" id="ARBA00023284"/>
    </source>
</evidence>
<comment type="subcellular location">
    <subcellularLocation>
        <location evidence="1">Membrane</location>
        <topology evidence="1">Multi-pass membrane protein</topology>
    </subcellularLocation>
</comment>
<reference evidence="12 13" key="2">
    <citation type="submission" date="2018-06" db="EMBL/GenBank/DDBJ databases">
        <title>Metagenomic assembly of (sub)arctic Cyanobacteria and their associated microbiome from non-axenic cultures.</title>
        <authorList>
            <person name="Baurain D."/>
        </authorList>
    </citation>
    <scope>NUCLEOTIDE SEQUENCE [LARGE SCALE GENOMIC DNA]</scope>
    <source>
        <strain evidence="12">ULC041bin1</strain>
    </source>
</reference>
<dbReference type="GO" id="GO:0016020">
    <property type="term" value="C:membrane"/>
    <property type="evidence" value="ECO:0007669"/>
    <property type="project" value="UniProtKB-SubCell"/>
</dbReference>
<dbReference type="SUPFAM" id="SSF52833">
    <property type="entry name" value="Thioredoxin-like"/>
    <property type="match status" value="1"/>
</dbReference>
<comment type="similarity">
    <text evidence="2">Belongs to the VKOR family.</text>
</comment>
<evidence type="ECO:0000313" key="13">
    <source>
        <dbReference type="Proteomes" id="UP000249081"/>
    </source>
</evidence>
<dbReference type="Pfam" id="PF07884">
    <property type="entry name" value="VKOR"/>
    <property type="match status" value="1"/>
</dbReference>